<dbReference type="RefSeq" id="XP_046006211.1">
    <property type="nucleotide sequence ID" value="XM_046159547.1"/>
</dbReference>
<reference evidence="2" key="1">
    <citation type="journal article" date="2021" name="Nat. Commun.">
        <title>Genetic determinants of endophytism in the Arabidopsis root mycobiome.</title>
        <authorList>
            <person name="Mesny F."/>
            <person name="Miyauchi S."/>
            <person name="Thiergart T."/>
            <person name="Pickel B."/>
            <person name="Atanasova L."/>
            <person name="Karlsson M."/>
            <person name="Huettel B."/>
            <person name="Barry K.W."/>
            <person name="Haridas S."/>
            <person name="Chen C."/>
            <person name="Bauer D."/>
            <person name="Andreopoulos W."/>
            <person name="Pangilinan J."/>
            <person name="LaButti K."/>
            <person name="Riley R."/>
            <person name="Lipzen A."/>
            <person name="Clum A."/>
            <person name="Drula E."/>
            <person name="Henrissat B."/>
            <person name="Kohler A."/>
            <person name="Grigoriev I.V."/>
            <person name="Martin F.M."/>
            <person name="Hacquard S."/>
        </authorList>
    </citation>
    <scope>NUCLEOTIDE SEQUENCE</scope>
    <source>
        <strain evidence="2">MPI-CAGE-CH-0230</strain>
    </source>
</reference>
<dbReference type="OrthoDB" id="4683059at2759"/>
<organism evidence="2 3">
    <name type="scientific">Microdochium trichocladiopsis</name>
    <dbReference type="NCBI Taxonomy" id="1682393"/>
    <lineage>
        <taxon>Eukaryota</taxon>
        <taxon>Fungi</taxon>
        <taxon>Dikarya</taxon>
        <taxon>Ascomycota</taxon>
        <taxon>Pezizomycotina</taxon>
        <taxon>Sordariomycetes</taxon>
        <taxon>Xylariomycetidae</taxon>
        <taxon>Xylariales</taxon>
        <taxon>Microdochiaceae</taxon>
        <taxon>Microdochium</taxon>
    </lineage>
</organism>
<dbReference type="Pfam" id="PF26421">
    <property type="entry name" value="Avidin_like"/>
    <property type="match status" value="1"/>
</dbReference>
<sequence>MAAPQLSYNGKTFRSASNTDNGEVSSATVFHYHQDGNIVWAEYSGGSIARGFLIATVQGGVDTHSGKHTLDARYQHVNVAGELMTGRCRSTPEVLEDGRIRLHEEWQWTSSDQSSGHSIVEEEKK</sequence>
<dbReference type="GeneID" id="70189093"/>
<accession>A0A9P8XVT9</accession>
<feature type="region of interest" description="Disordered" evidence="1">
    <location>
        <begin position="1"/>
        <end position="21"/>
    </location>
</feature>
<dbReference type="AlphaFoldDB" id="A0A9P8XVT9"/>
<proteinExistence type="predicted"/>
<name>A0A9P8XVT9_9PEZI</name>
<keyword evidence="3" id="KW-1185">Reference proteome</keyword>
<dbReference type="InterPro" id="IPR058595">
    <property type="entry name" value="Avidin-like"/>
</dbReference>
<evidence type="ECO:0000313" key="2">
    <source>
        <dbReference type="EMBL" id="KAH7017944.1"/>
    </source>
</evidence>
<evidence type="ECO:0008006" key="4">
    <source>
        <dbReference type="Google" id="ProtNLM"/>
    </source>
</evidence>
<evidence type="ECO:0000313" key="3">
    <source>
        <dbReference type="Proteomes" id="UP000756346"/>
    </source>
</evidence>
<gene>
    <name evidence="2" type="ORF">B0I36DRAFT_368007</name>
</gene>
<evidence type="ECO:0000256" key="1">
    <source>
        <dbReference type="SAM" id="MobiDB-lite"/>
    </source>
</evidence>
<dbReference type="EMBL" id="JAGTJQ010000011">
    <property type="protein sequence ID" value="KAH7017944.1"/>
    <property type="molecule type" value="Genomic_DNA"/>
</dbReference>
<dbReference type="Proteomes" id="UP000756346">
    <property type="component" value="Unassembled WGS sequence"/>
</dbReference>
<comment type="caution">
    <text evidence="2">The sequence shown here is derived from an EMBL/GenBank/DDBJ whole genome shotgun (WGS) entry which is preliminary data.</text>
</comment>
<protein>
    <recommendedName>
        <fullName evidence="4">N-acetylglutamate synthase</fullName>
    </recommendedName>
</protein>